<dbReference type="RefSeq" id="XP_037155917.1">
    <property type="nucleotide sequence ID" value="XM_037298581.1"/>
</dbReference>
<dbReference type="GeneID" id="59336108"/>
<evidence type="ECO:0000313" key="3">
    <source>
        <dbReference type="Proteomes" id="UP000593566"/>
    </source>
</evidence>
<feature type="chain" id="PRO_5034247206" evidence="1">
    <location>
        <begin position="21"/>
        <end position="209"/>
    </location>
</feature>
<keyword evidence="1" id="KW-0732">Signal</keyword>
<accession>A0A8H6CR00</accession>
<evidence type="ECO:0000313" key="2">
    <source>
        <dbReference type="EMBL" id="KAF6227983.1"/>
    </source>
</evidence>
<dbReference type="Proteomes" id="UP000593566">
    <property type="component" value="Unassembled WGS sequence"/>
</dbReference>
<dbReference type="AlphaFoldDB" id="A0A8H6CR00"/>
<comment type="caution">
    <text evidence="2">The sequence shown here is derived from an EMBL/GenBank/DDBJ whole genome shotgun (WGS) entry which is preliminary data.</text>
</comment>
<feature type="signal peptide" evidence="1">
    <location>
        <begin position="1"/>
        <end position="20"/>
    </location>
</feature>
<keyword evidence="3" id="KW-1185">Reference proteome</keyword>
<protein>
    <submittedName>
        <fullName evidence="2">Uncharacterized protein</fullName>
    </submittedName>
</protein>
<sequence>MRGTIASICILLLNATLVKMAPATVGARIDSGTSIVQLSDVLPSVQNATSNLSSSFCSKNNKNSDLERHIISIPYTTTILIILYCPVVPIDRNSIRQTIAAASTHMNGQIRIHGDISLLPADDPYATPVVEDVNCIMSVTSQRTRTQSIPYRLTYEITLNALQGLNKFLYTDNHAASAVTEVLDPGLTGSMRRIGVISISPVQALVNES</sequence>
<organism evidence="2 3">
    <name type="scientific">Letharia lupina</name>
    <dbReference type="NCBI Taxonomy" id="560253"/>
    <lineage>
        <taxon>Eukaryota</taxon>
        <taxon>Fungi</taxon>
        <taxon>Dikarya</taxon>
        <taxon>Ascomycota</taxon>
        <taxon>Pezizomycotina</taxon>
        <taxon>Lecanoromycetes</taxon>
        <taxon>OSLEUM clade</taxon>
        <taxon>Lecanoromycetidae</taxon>
        <taxon>Lecanorales</taxon>
        <taxon>Lecanorineae</taxon>
        <taxon>Parmeliaceae</taxon>
        <taxon>Letharia</taxon>
    </lineage>
</organism>
<name>A0A8H6CR00_9LECA</name>
<gene>
    <name evidence="2" type="ORF">HO133_007711</name>
</gene>
<dbReference type="EMBL" id="JACCJB010000004">
    <property type="protein sequence ID" value="KAF6227983.1"/>
    <property type="molecule type" value="Genomic_DNA"/>
</dbReference>
<reference evidence="2 3" key="1">
    <citation type="journal article" date="2020" name="Genomics">
        <title>Complete, high-quality genomes from long-read metagenomic sequencing of two wolf lichen thalli reveals enigmatic genome architecture.</title>
        <authorList>
            <person name="McKenzie S.K."/>
            <person name="Walston R.F."/>
            <person name="Allen J.L."/>
        </authorList>
    </citation>
    <scope>NUCLEOTIDE SEQUENCE [LARGE SCALE GENOMIC DNA]</scope>
    <source>
        <strain evidence="2">WasteWater1</strain>
    </source>
</reference>
<proteinExistence type="predicted"/>
<evidence type="ECO:0000256" key="1">
    <source>
        <dbReference type="SAM" id="SignalP"/>
    </source>
</evidence>